<accession>C6Y0Q5</accession>
<dbReference type="STRING" id="485917.Phep_0594"/>
<dbReference type="Proteomes" id="UP000000852">
    <property type="component" value="Chromosome"/>
</dbReference>
<proteinExistence type="predicted"/>
<keyword evidence="2" id="KW-1185">Reference proteome</keyword>
<dbReference type="InterPro" id="IPR018550">
    <property type="entry name" value="Lipid-A_deacylase-rel"/>
</dbReference>
<evidence type="ECO:0000313" key="2">
    <source>
        <dbReference type="Proteomes" id="UP000000852"/>
    </source>
</evidence>
<sequence length="383" mass="43075">MFEPAKFKMSIRKSSKPYILVLFLSFLMVAGDLHAQETADSRNSIEFSPQVSLGVFTAQNKLTGTAYGGELIYHMSTIAHPRPWMKMLNLKSLDLVFNYKNMGDIVMVSDPRPRRFGDSYALIAALNFSLFKTKSTELFVTPGLGMGYLGETWFTNQNVLVGSHLNFSSRIALKLATRIGPSTKLAAGLDILHFSNGGTRVPNNGMNISSVSFGLVQSLKNSLDRDTASWRKPMDYKKHSIDIGINIGRRGVYRSKDGLYKTGLYAGYNYRLNTVLGFGAGVDAVYYHTIYDPLRNVETFQSKASSFDRWRIGLAVGPDLWMGRMGLMVKYGYYLHYNSLMENKTYWTPGLKYNVLDWAAVQAKIYIHQTEADFVGFGFIFTP</sequence>
<dbReference type="eggNOG" id="ENOG502ZZUI">
    <property type="taxonomic scope" value="Bacteria"/>
</dbReference>
<name>C6Y0Q5_PEDHD</name>
<gene>
    <name evidence="1" type="ordered locus">Phep_0594</name>
</gene>
<dbReference type="Gene3D" id="2.40.160.20">
    <property type="match status" value="1"/>
</dbReference>
<dbReference type="HOGENOM" id="CLU_721300_0_0_10"/>
<evidence type="ECO:0008006" key="3">
    <source>
        <dbReference type="Google" id="ProtNLM"/>
    </source>
</evidence>
<protein>
    <recommendedName>
        <fullName evidence="3">Acyloxyacyl hydrolase</fullName>
    </recommendedName>
</protein>
<dbReference type="AlphaFoldDB" id="C6Y0Q5"/>
<reference evidence="1 2" key="1">
    <citation type="journal article" date="2009" name="Stand. Genomic Sci.">
        <title>Complete genome sequence of Pedobacter heparinus type strain (HIM 762-3).</title>
        <authorList>
            <person name="Han C."/>
            <person name="Spring S."/>
            <person name="Lapidus A."/>
            <person name="Del Rio T.G."/>
            <person name="Tice H."/>
            <person name="Copeland A."/>
            <person name="Cheng J.F."/>
            <person name="Lucas S."/>
            <person name="Chen F."/>
            <person name="Nolan M."/>
            <person name="Bruce D."/>
            <person name="Goodwin L."/>
            <person name="Pitluck S."/>
            <person name="Ivanova N."/>
            <person name="Mavromatis K."/>
            <person name="Mikhailova N."/>
            <person name="Pati A."/>
            <person name="Chen A."/>
            <person name="Palaniappan K."/>
            <person name="Land M."/>
            <person name="Hauser L."/>
            <person name="Chang Y.J."/>
            <person name="Jeffries C.C."/>
            <person name="Saunders E."/>
            <person name="Chertkov O."/>
            <person name="Brettin T."/>
            <person name="Goker M."/>
            <person name="Rohde M."/>
            <person name="Bristow J."/>
            <person name="Eisen J.A."/>
            <person name="Markowitz V."/>
            <person name="Hugenholtz P."/>
            <person name="Kyrpides N.C."/>
            <person name="Klenk H.P."/>
            <person name="Detter J.C."/>
        </authorList>
    </citation>
    <scope>NUCLEOTIDE SEQUENCE [LARGE SCALE GENOMIC DNA]</scope>
    <source>
        <strain evidence="2">ATCC 13125 / DSM 2366 / CIP 104194 / JCM 7457 / NBRC 12017 / NCIMB 9290 / NRRL B-14731 / HIM 762-3</strain>
    </source>
</reference>
<organism evidence="1 2">
    <name type="scientific">Pedobacter heparinus (strain ATCC 13125 / DSM 2366 / CIP 104194 / JCM 7457 / NBRC 12017 / NCIMB 9290 / NRRL B-14731 / HIM 762-3)</name>
    <dbReference type="NCBI Taxonomy" id="485917"/>
    <lineage>
        <taxon>Bacteria</taxon>
        <taxon>Pseudomonadati</taxon>
        <taxon>Bacteroidota</taxon>
        <taxon>Sphingobacteriia</taxon>
        <taxon>Sphingobacteriales</taxon>
        <taxon>Sphingobacteriaceae</taxon>
        <taxon>Pedobacter</taxon>
    </lineage>
</organism>
<dbReference type="Pfam" id="PF09411">
    <property type="entry name" value="PagL"/>
    <property type="match status" value="1"/>
</dbReference>
<dbReference type="KEGG" id="phe:Phep_0594"/>
<evidence type="ECO:0000313" key="1">
    <source>
        <dbReference type="EMBL" id="ACU02816.1"/>
    </source>
</evidence>
<dbReference type="EMBL" id="CP001681">
    <property type="protein sequence ID" value="ACU02816.1"/>
    <property type="molecule type" value="Genomic_DNA"/>
</dbReference>